<dbReference type="Gene3D" id="3.40.50.300">
    <property type="entry name" value="P-loop containing nucleotide triphosphate hydrolases"/>
    <property type="match status" value="1"/>
</dbReference>
<protein>
    <submittedName>
        <fullName evidence="3">Uncharacterized protein</fullName>
    </submittedName>
</protein>
<dbReference type="OrthoDB" id="10058808at2759"/>
<name>A0A814XC40_ADIRI</name>
<feature type="region of interest" description="Disordered" evidence="2">
    <location>
        <begin position="1"/>
        <end position="31"/>
    </location>
</feature>
<feature type="compositionally biased region" description="Low complexity" evidence="2">
    <location>
        <begin position="8"/>
        <end position="31"/>
    </location>
</feature>
<dbReference type="EMBL" id="CAJNOJ010000158">
    <property type="protein sequence ID" value="CAF1217346.1"/>
    <property type="molecule type" value="Genomic_DNA"/>
</dbReference>
<dbReference type="InterPro" id="IPR027417">
    <property type="entry name" value="P-loop_NTPase"/>
</dbReference>
<proteinExistence type="predicted"/>
<accession>A0A814XC40</accession>
<evidence type="ECO:0000313" key="4">
    <source>
        <dbReference type="Proteomes" id="UP000663852"/>
    </source>
</evidence>
<evidence type="ECO:0000256" key="1">
    <source>
        <dbReference type="SAM" id="Coils"/>
    </source>
</evidence>
<gene>
    <name evidence="3" type="ORF">EDS130_LOCUS26222</name>
</gene>
<dbReference type="Proteomes" id="UP000663852">
    <property type="component" value="Unassembled WGS sequence"/>
</dbReference>
<keyword evidence="1" id="KW-0175">Coiled coil</keyword>
<dbReference type="AlphaFoldDB" id="A0A814XC40"/>
<feature type="coiled-coil region" evidence="1">
    <location>
        <begin position="434"/>
        <end position="468"/>
    </location>
</feature>
<reference evidence="3" key="1">
    <citation type="submission" date="2021-02" db="EMBL/GenBank/DDBJ databases">
        <authorList>
            <person name="Nowell W R."/>
        </authorList>
    </citation>
    <scope>NUCLEOTIDE SEQUENCE</scope>
</reference>
<comment type="caution">
    <text evidence="3">The sequence shown here is derived from an EMBL/GenBank/DDBJ whole genome shotgun (WGS) entry which is preliminary data.</text>
</comment>
<sequence length="522" mass="60496">MPFVKMESSFFSSPSPTRSTPVPTSSPTSPATAKTAVIIDDLILRVKLNYPYKEIRDFYKELSTPNVDTAIGNPKLSILQLYALHALNTPIDMSNQSVRTVYRPTLNIHRNDEFSPFKYNFLLNLLDIEYTIDGENGGQFPVLWKTTFDTNVTVRLIESNSTDNCPTTSAANVNKSNSHTTLLDLFKTICREQKYDESHVTLWEDSFKGMHTQTIINDIFSRLAEHINTLNHLRSVTKSSWEKLSKVPEVVKQLIKNYIEMNVDTAASGLNPQASDPYQHSKATLFADIHRVRRYFYYVIQKLHLLAYLSRQAVTLAIDEVKKTYDDDGNILINIQNYLNTFCLENRLEDKDSYGLKKADWQREFDKLTQAELSNDEKETKLKAEVQKAEEKWKQSEERRERVCHSTNEALLSKQIETILERRTTNERERHANIQEANRIRLDHEQKKLEAEENARQDFNEYKEKKQEHWNLIAQIPSEKAQIEHLKSLIDMEFEEAEKKLMVKYGRGLLLYGPPGTGMSFL</sequence>
<evidence type="ECO:0000313" key="3">
    <source>
        <dbReference type="EMBL" id="CAF1217346.1"/>
    </source>
</evidence>
<evidence type="ECO:0000256" key="2">
    <source>
        <dbReference type="SAM" id="MobiDB-lite"/>
    </source>
</evidence>
<organism evidence="3 4">
    <name type="scientific">Adineta ricciae</name>
    <name type="common">Rotifer</name>
    <dbReference type="NCBI Taxonomy" id="249248"/>
    <lineage>
        <taxon>Eukaryota</taxon>
        <taxon>Metazoa</taxon>
        <taxon>Spiralia</taxon>
        <taxon>Gnathifera</taxon>
        <taxon>Rotifera</taxon>
        <taxon>Eurotatoria</taxon>
        <taxon>Bdelloidea</taxon>
        <taxon>Adinetida</taxon>
        <taxon>Adinetidae</taxon>
        <taxon>Adineta</taxon>
    </lineage>
</organism>